<accession>D2R1H0</accession>
<dbReference type="KEGG" id="psl:Psta_0260"/>
<keyword evidence="2" id="KW-1185">Reference proteome</keyword>
<evidence type="ECO:0000313" key="2">
    <source>
        <dbReference type="Proteomes" id="UP000001887"/>
    </source>
</evidence>
<dbReference type="Proteomes" id="UP000001887">
    <property type="component" value="Chromosome"/>
</dbReference>
<dbReference type="EMBL" id="CP001848">
    <property type="protein sequence ID" value="ADB14955.1"/>
    <property type="molecule type" value="Genomic_DNA"/>
</dbReference>
<proteinExistence type="predicted"/>
<name>D2R1H0_PIRSD</name>
<protein>
    <submittedName>
        <fullName evidence="1">Uncharacterized protein</fullName>
    </submittedName>
</protein>
<sequence>MTIEKCDCKFNERPEAKRIKITKKPTTLLVEVISQLNQSESVRPGKVCGIALNRSYEQLLQLGDGEHTICNCTKMISEKDSYPSSSKK</sequence>
<dbReference type="AlphaFoldDB" id="D2R1H0"/>
<organism evidence="1 2">
    <name type="scientific">Pirellula staleyi (strain ATCC 27377 / DSM 6068 / ICPB 4128)</name>
    <name type="common">Pirella staleyi</name>
    <dbReference type="NCBI Taxonomy" id="530564"/>
    <lineage>
        <taxon>Bacteria</taxon>
        <taxon>Pseudomonadati</taxon>
        <taxon>Planctomycetota</taxon>
        <taxon>Planctomycetia</taxon>
        <taxon>Pirellulales</taxon>
        <taxon>Pirellulaceae</taxon>
        <taxon>Pirellula</taxon>
    </lineage>
</organism>
<evidence type="ECO:0000313" key="1">
    <source>
        <dbReference type="EMBL" id="ADB14955.1"/>
    </source>
</evidence>
<reference evidence="1 2" key="1">
    <citation type="journal article" date="2009" name="Stand. Genomic Sci.">
        <title>Complete genome sequence of Pirellula staleyi type strain (ATCC 27377).</title>
        <authorList>
            <person name="Clum A."/>
            <person name="Tindall B.J."/>
            <person name="Sikorski J."/>
            <person name="Ivanova N."/>
            <person name="Mavrommatis K."/>
            <person name="Lucas S."/>
            <person name="Glavina del Rio T."/>
            <person name="Nolan M."/>
            <person name="Chen F."/>
            <person name="Tice H."/>
            <person name="Pitluck S."/>
            <person name="Cheng J.F."/>
            <person name="Chertkov O."/>
            <person name="Brettin T."/>
            <person name="Han C."/>
            <person name="Detter J.C."/>
            <person name="Kuske C."/>
            <person name="Bruce D."/>
            <person name="Goodwin L."/>
            <person name="Ovchinikova G."/>
            <person name="Pati A."/>
            <person name="Mikhailova N."/>
            <person name="Chen A."/>
            <person name="Palaniappan K."/>
            <person name="Land M."/>
            <person name="Hauser L."/>
            <person name="Chang Y.J."/>
            <person name="Jeffries C.D."/>
            <person name="Chain P."/>
            <person name="Rohde M."/>
            <person name="Goker M."/>
            <person name="Bristow J."/>
            <person name="Eisen J.A."/>
            <person name="Markowitz V."/>
            <person name="Hugenholtz P."/>
            <person name="Kyrpides N.C."/>
            <person name="Klenk H.P."/>
            <person name="Lapidus A."/>
        </authorList>
    </citation>
    <scope>NUCLEOTIDE SEQUENCE [LARGE SCALE GENOMIC DNA]</scope>
    <source>
        <strain evidence="2">ATCC 27377 / DSM 6068 / ICPB 4128</strain>
    </source>
</reference>
<gene>
    <name evidence="1" type="ordered locus">Psta_0260</name>
</gene>
<dbReference type="STRING" id="530564.Psta_0260"/>
<dbReference type="HOGENOM" id="CLU_2466344_0_0_0"/>